<dbReference type="PANTHER" id="PTHR37162:SF1">
    <property type="entry name" value="BED-TYPE DOMAIN-CONTAINING PROTEIN"/>
    <property type="match status" value="1"/>
</dbReference>
<name>A0A914W2U3_9BILA</name>
<sequence>MFPIFIRFFGENGIENRLLDVHSNATETAEDVTNLIKKSLFDYNLDPQLFTSFCADNTSTNFGGVKRRGLNNVYRLLKNDVNAEIVGVGCGSHVLDNASQKGTDKLLVNVPRLAMEIRSHFSSQSKRWAKLGEFCEFVGEIKHEPLPSHADTRWLTLLLLVTRILKLWPALESYFRSTDDCSNDLKKMFCEEKSAYYQCYFLFLDYALPMFNANDYTFVESIADIRKLILQLTAKSESTFFGFQVQKLLEKIEMEQGKHIQDRILTSFQAFFKRTTDYIQEWTSSLEEYGDRLDWIMLEDSTAVESVDEESLTLSIATISSVLAEDHFIGSDLLEMKETISSLRPNKDFWELPIDKKWRILLRNKNFRVLSSFIPKPKRKSVYKADFAKEFHGIKKGKDDYHAHCIPCKDEINLTAMGKTAIKQHQEKPKHKENAKAAATTSADGTCSKMGIATTVMVEANIDAICELLRANPRTTFDEVEEKSGLSRDTLQKISHEKLSAQKKFCHFVPH</sequence>
<dbReference type="SUPFAM" id="SSF53098">
    <property type="entry name" value="Ribonuclease H-like"/>
    <property type="match status" value="1"/>
</dbReference>
<organism evidence="1 2">
    <name type="scientific">Plectus sambesii</name>
    <dbReference type="NCBI Taxonomy" id="2011161"/>
    <lineage>
        <taxon>Eukaryota</taxon>
        <taxon>Metazoa</taxon>
        <taxon>Ecdysozoa</taxon>
        <taxon>Nematoda</taxon>
        <taxon>Chromadorea</taxon>
        <taxon>Plectida</taxon>
        <taxon>Plectina</taxon>
        <taxon>Plectoidea</taxon>
        <taxon>Plectidae</taxon>
        <taxon>Plectus</taxon>
    </lineage>
</organism>
<evidence type="ECO:0000313" key="2">
    <source>
        <dbReference type="WBParaSite" id="PSAMB.scaffold3041size19924.g20099.t1"/>
    </source>
</evidence>
<dbReference type="Proteomes" id="UP000887566">
    <property type="component" value="Unplaced"/>
</dbReference>
<protein>
    <submittedName>
        <fullName evidence="2">Uncharacterized protein</fullName>
    </submittedName>
</protein>
<dbReference type="PANTHER" id="PTHR37162">
    <property type="entry name" value="HAT FAMILY DIMERISATION DOMAINCONTAINING PROTEIN-RELATED"/>
    <property type="match status" value="1"/>
</dbReference>
<keyword evidence="1" id="KW-1185">Reference proteome</keyword>
<reference evidence="2" key="1">
    <citation type="submission" date="2022-11" db="UniProtKB">
        <authorList>
            <consortium name="WormBaseParasite"/>
        </authorList>
    </citation>
    <scope>IDENTIFICATION</scope>
</reference>
<dbReference type="WBParaSite" id="PSAMB.scaffold3041size19924.g20099.t1">
    <property type="protein sequence ID" value="PSAMB.scaffold3041size19924.g20099.t1"/>
    <property type="gene ID" value="PSAMB.scaffold3041size19924.g20099"/>
</dbReference>
<evidence type="ECO:0000313" key="1">
    <source>
        <dbReference type="Proteomes" id="UP000887566"/>
    </source>
</evidence>
<accession>A0A914W2U3</accession>
<dbReference type="InterPro" id="IPR012337">
    <property type="entry name" value="RNaseH-like_sf"/>
</dbReference>
<dbReference type="AlphaFoldDB" id="A0A914W2U3"/>
<proteinExistence type="predicted"/>